<feature type="compositionally biased region" description="Acidic residues" evidence="1">
    <location>
        <begin position="334"/>
        <end position="343"/>
    </location>
</feature>
<dbReference type="PANTHER" id="PTHR33119">
    <property type="entry name" value="IFI3P"/>
    <property type="match status" value="1"/>
</dbReference>
<gene>
    <name evidence="4" type="ORF">K491DRAFT_720260</name>
</gene>
<dbReference type="AlphaFoldDB" id="A0A6A6SWM7"/>
<accession>A0A6A6SWM7</accession>
<feature type="domain" description="DUF4246" evidence="2">
    <location>
        <begin position="100"/>
        <end position="559"/>
    </location>
</feature>
<dbReference type="Pfam" id="PF14033">
    <property type="entry name" value="DUF4246"/>
    <property type="match status" value="1"/>
</dbReference>
<evidence type="ECO:0000259" key="3">
    <source>
        <dbReference type="Pfam" id="PF21666"/>
    </source>
</evidence>
<feature type="compositionally biased region" description="Polar residues" evidence="1">
    <location>
        <begin position="318"/>
        <end position="331"/>
    </location>
</feature>
<feature type="region of interest" description="Disordered" evidence="1">
    <location>
        <begin position="313"/>
        <end position="343"/>
    </location>
</feature>
<evidence type="ECO:0000313" key="4">
    <source>
        <dbReference type="EMBL" id="KAF2650993.1"/>
    </source>
</evidence>
<dbReference type="PANTHER" id="PTHR33119:SF1">
    <property type="entry name" value="FE2OG DIOXYGENASE DOMAIN-CONTAINING PROTEIN"/>
    <property type="match status" value="1"/>
</dbReference>
<organism evidence="4 5">
    <name type="scientific">Lophiostoma macrostomum CBS 122681</name>
    <dbReference type="NCBI Taxonomy" id="1314788"/>
    <lineage>
        <taxon>Eukaryota</taxon>
        <taxon>Fungi</taxon>
        <taxon>Dikarya</taxon>
        <taxon>Ascomycota</taxon>
        <taxon>Pezizomycotina</taxon>
        <taxon>Dothideomycetes</taxon>
        <taxon>Pleosporomycetidae</taxon>
        <taxon>Pleosporales</taxon>
        <taxon>Lophiostomataceae</taxon>
        <taxon>Lophiostoma</taxon>
    </lineage>
</organism>
<dbReference type="InterPro" id="IPR049207">
    <property type="entry name" value="DUF4246_N"/>
</dbReference>
<evidence type="ECO:0000313" key="5">
    <source>
        <dbReference type="Proteomes" id="UP000799324"/>
    </source>
</evidence>
<dbReference type="Pfam" id="PF21666">
    <property type="entry name" value="DUF4246_N"/>
    <property type="match status" value="1"/>
</dbReference>
<name>A0A6A6SWM7_9PLEO</name>
<reference evidence="4" key="1">
    <citation type="journal article" date="2020" name="Stud. Mycol.">
        <title>101 Dothideomycetes genomes: a test case for predicting lifestyles and emergence of pathogens.</title>
        <authorList>
            <person name="Haridas S."/>
            <person name="Albert R."/>
            <person name="Binder M."/>
            <person name="Bloem J."/>
            <person name="Labutti K."/>
            <person name="Salamov A."/>
            <person name="Andreopoulos B."/>
            <person name="Baker S."/>
            <person name="Barry K."/>
            <person name="Bills G."/>
            <person name="Bluhm B."/>
            <person name="Cannon C."/>
            <person name="Castanera R."/>
            <person name="Culley D."/>
            <person name="Daum C."/>
            <person name="Ezra D."/>
            <person name="Gonzalez J."/>
            <person name="Henrissat B."/>
            <person name="Kuo A."/>
            <person name="Liang C."/>
            <person name="Lipzen A."/>
            <person name="Lutzoni F."/>
            <person name="Magnuson J."/>
            <person name="Mondo S."/>
            <person name="Nolan M."/>
            <person name="Ohm R."/>
            <person name="Pangilinan J."/>
            <person name="Park H.-J."/>
            <person name="Ramirez L."/>
            <person name="Alfaro M."/>
            <person name="Sun H."/>
            <person name="Tritt A."/>
            <person name="Yoshinaga Y."/>
            <person name="Zwiers L.-H."/>
            <person name="Turgeon B."/>
            <person name="Goodwin S."/>
            <person name="Spatafora J."/>
            <person name="Crous P."/>
            <person name="Grigoriev I."/>
        </authorList>
    </citation>
    <scope>NUCLEOTIDE SEQUENCE</scope>
    <source>
        <strain evidence="4">CBS 122681</strain>
    </source>
</reference>
<proteinExistence type="predicted"/>
<protein>
    <submittedName>
        <fullName evidence="4">Uncharacterized protein</fullName>
    </submittedName>
</protein>
<dbReference type="OrthoDB" id="415532at2759"/>
<evidence type="ECO:0000256" key="1">
    <source>
        <dbReference type="SAM" id="MobiDB-lite"/>
    </source>
</evidence>
<dbReference type="InterPro" id="IPR049192">
    <property type="entry name" value="DUF4246_C"/>
</dbReference>
<dbReference type="EMBL" id="MU004438">
    <property type="protein sequence ID" value="KAF2650993.1"/>
    <property type="molecule type" value="Genomic_DNA"/>
</dbReference>
<dbReference type="InterPro" id="IPR025340">
    <property type="entry name" value="DUF4246"/>
</dbReference>
<dbReference type="Proteomes" id="UP000799324">
    <property type="component" value="Unassembled WGS sequence"/>
</dbReference>
<keyword evidence="5" id="KW-1185">Reference proteome</keyword>
<feature type="domain" description="DUF4246" evidence="3">
    <location>
        <begin position="10"/>
        <end position="82"/>
    </location>
</feature>
<sequence length="623" mass="71200">MEIDGPRISLPGFGLPVKTLPLEWTQTNERSRFPHAIADFFPSKGVTLRELRMLNFMNQITDKPDWHKKVFDDAIVSKWKAEGVRWDDSLPEKGDWWLSERMFEACMSELQEKARLYEERGFVAVLDAEATIVKSDIAVSTGLTAALKREVRPLEDVPDQLKDWHPGSGDLVLDLVHPSLFPVVYGVTRVLPTGTVPLKKCVRYTGEGEIIPEFSPAAHEITGGWGSSEISFDKAWGSFQWLPTDIKFATADSPASIVSYVNNLHPQKHEGLYRVLGQFVDAAIPHWNECLSSFYSRYRIAIDHTSNEDYHIPEGISFSRNSESENGSNHSADGDGDAAGDDIEMSDEDWAWEHDAIDRYRAWQEEHRILKHPEPTFVSHANLESRPGYRPVNLRQKFADQGLQVIFKLANIHLTPEEPSYDGSSWHVEGSLNEHICATALYYYDSENVTDSHLQFRQSYDEESMVMKPAQSEFSSLEAFYGVTDQQSAVMDLGSVLTRQGRLLAFPNVLQHKVQPFELIDETKPGHRKILAMFLIDPHTRILSTANVPPQRRDWWAEEVRKAPPFSELPQEIFEMIVEFVEDFPISWESAEDYRETLMDERGAQNSDLEDRTESVNFYFCEH</sequence>
<evidence type="ECO:0000259" key="2">
    <source>
        <dbReference type="Pfam" id="PF14033"/>
    </source>
</evidence>